<comment type="caution">
    <text evidence="2">The sequence shown here is derived from an EMBL/GenBank/DDBJ whole genome shotgun (WGS) entry which is preliminary data.</text>
</comment>
<protein>
    <submittedName>
        <fullName evidence="2">Uncharacterized protein</fullName>
    </submittedName>
</protein>
<dbReference type="Proteomes" id="UP000534306">
    <property type="component" value="Unassembled WGS sequence"/>
</dbReference>
<evidence type="ECO:0000313" key="3">
    <source>
        <dbReference type="Proteomes" id="UP000534306"/>
    </source>
</evidence>
<organism evidence="2 3">
    <name type="scientific">Kribbella sandramycini</name>
    <dbReference type="NCBI Taxonomy" id="60450"/>
    <lineage>
        <taxon>Bacteria</taxon>
        <taxon>Bacillati</taxon>
        <taxon>Actinomycetota</taxon>
        <taxon>Actinomycetes</taxon>
        <taxon>Propionibacteriales</taxon>
        <taxon>Kribbellaceae</taxon>
        <taxon>Kribbella</taxon>
    </lineage>
</organism>
<accession>A0A7Y4L9A3</accession>
<dbReference type="EMBL" id="JACHKF010000001">
    <property type="protein sequence ID" value="MBB6567193.1"/>
    <property type="molecule type" value="Genomic_DNA"/>
</dbReference>
<name>A0A7Y4L9A3_9ACTN</name>
<dbReference type="Proteomes" id="UP000553957">
    <property type="component" value="Unassembled WGS sequence"/>
</dbReference>
<evidence type="ECO:0000313" key="4">
    <source>
        <dbReference type="Proteomes" id="UP000553957"/>
    </source>
</evidence>
<evidence type="ECO:0000313" key="1">
    <source>
        <dbReference type="EMBL" id="MBB6567193.1"/>
    </source>
</evidence>
<dbReference type="EMBL" id="JABJRC010000016">
    <property type="protein sequence ID" value="NOL45731.1"/>
    <property type="molecule type" value="Genomic_DNA"/>
</dbReference>
<reference evidence="1 4" key="2">
    <citation type="submission" date="2020-08" db="EMBL/GenBank/DDBJ databases">
        <title>Sequencing the genomes of 1000 actinobacteria strains.</title>
        <authorList>
            <person name="Klenk H.-P."/>
        </authorList>
    </citation>
    <scope>NUCLEOTIDE SEQUENCE [LARGE SCALE GENOMIC DNA]</scope>
    <source>
        <strain evidence="1 4">DSM 15626</strain>
    </source>
</reference>
<reference evidence="2 3" key="1">
    <citation type="submission" date="2020-05" db="EMBL/GenBank/DDBJ databases">
        <title>Genome sequence of Kribbella sandramycini ATCC 39419.</title>
        <authorList>
            <person name="Maclea K.S."/>
            <person name="Fair J.L."/>
        </authorList>
    </citation>
    <scope>NUCLEOTIDE SEQUENCE [LARGE SCALE GENOMIC DNA]</scope>
    <source>
        <strain evidence="2 3">ATCC 39419</strain>
    </source>
</reference>
<dbReference type="RefSeq" id="WP_171679030.1">
    <property type="nucleotide sequence ID" value="NZ_BAAAGT010000024.1"/>
</dbReference>
<dbReference type="AlphaFoldDB" id="A0A7Y4L9A3"/>
<evidence type="ECO:0000313" key="2">
    <source>
        <dbReference type="EMBL" id="NOL45731.1"/>
    </source>
</evidence>
<sequence length="134" mass="14791">MGNVTYGLLGPLVVRRNGIAVPFSQGHRLLATLLLHSNTPAHIGGRHVWSEVAKLRELVDPDRLPGTDGALIELSEGPYMLCLQRDELDLLRFEDLIGEAAELGDQERYNEWAAAYRSALACCRAATRLRARLG</sequence>
<keyword evidence="3" id="KW-1185">Reference proteome</keyword>
<gene>
    <name evidence="1" type="ORF">HNR71_002830</name>
    <name evidence="2" type="ORF">HPO96_36355</name>
</gene>
<proteinExistence type="predicted"/>